<evidence type="ECO:0000313" key="4">
    <source>
        <dbReference type="Proteomes" id="UP000474296"/>
    </source>
</evidence>
<gene>
    <name evidence="3" type="ORF">GWK10_02555</name>
</gene>
<dbReference type="AlphaFoldDB" id="A0A6M0CEB2"/>
<feature type="domain" description="DUF4350" evidence="2">
    <location>
        <begin position="69"/>
        <end position="233"/>
    </location>
</feature>
<evidence type="ECO:0000256" key="1">
    <source>
        <dbReference type="SAM" id="Phobius"/>
    </source>
</evidence>
<feature type="transmembrane region" description="Helical" evidence="1">
    <location>
        <begin position="271"/>
        <end position="288"/>
    </location>
</feature>
<dbReference type="RefSeq" id="WP_164029325.1">
    <property type="nucleotide sequence ID" value="NZ_JAABOQ010000001.1"/>
</dbReference>
<organism evidence="3 4">
    <name type="scientific">Spongiivirga citrea</name>
    <dbReference type="NCBI Taxonomy" id="1481457"/>
    <lineage>
        <taxon>Bacteria</taxon>
        <taxon>Pseudomonadati</taxon>
        <taxon>Bacteroidota</taxon>
        <taxon>Flavobacteriia</taxon>
        <taxon>Flavobacteriales</taxon>
        <taxon>Flavobacteriaceae</taxon>
        <taxon>Spongiivirga</taxon>
    </lineage>
</organism>
<evidence type="ECO:0000259" key="2">
    <source>
        <dbReference type="Pfam" id="PF14258"/>
    </source>
</evidence>
<keyword evidence="1" id="KW-0812">Transmembrane</keyword>
<keyword evidence="1" id="KW-1133">Transmembrane helix</keyword>
<dbReference type="InterPro" id="IPR025646">
    <property type="entry name" value="DUF4350"/>
</dbReference>
<sequence length="401" mass="46561">MNKTARIYIGVLLLFFVGIIAIEFSQPTPVDWRPSYNEQHSKPFGLKIFREQLPKMEGIDSVVTIRRTAYEFLDNEFDWEEGTFNAKGTFLSINTSGYMDEYSTKELLKFVDEGNSIFISNTYPSSYLLDTLELDIKTDYKPAKKGALLLANSRFKEDSININRGLNQSYFTTLDTTTTTVLGYHKLTSHDTTRVNFVKVDFNKKGSIFLHLQPATFTNYHLLKNENKKYAEAALSYIPDGAVYFASVNRVGDELGDNELRFIMNQPPLRWAWQFGLVALLIFMIFNAKRRQRIVKVIKPLENTTIAFTKTIGNLYYESKNHNNLVDKKITYFLENIRRTYYLNTQVMDDKFVKNLAMKSGKDREQIARLFKLIAQLKGKKYCSEDDLLRINKNIENFYSN</sequence>
<reference evidence="3 4" key="1">
    <citation type="submission" date="2020-01" db="EMBL/GenBank/DDBJ databases">
        <title>Spongiivirga citrea KCTC 32990T.</title>
        <authorList>
            <person name="Wang G."/>
        </authorList>
    </citation>
    <scope>NUCLEOTIDE SEQUENCE [LARGE SCALE GENOMIC DNA]</scope>
    <source>
        <strain evidence="3 4">KCTC 32990</strain>
    </source>
</reference>
<comment type="caution">
    <text evidence="3">The sequence shown here is derived from an EMBL/GenBank/DDBJ whole genome shotgun (WGS) entry which is preliminary data.</text>
</comment>
<dbReference type="Proteomes" id="UP000474296">
    <property type="component" value="Unassembled WGS sequence"/>
</dbReference>
<accession>A0A6M0CEB2</accession>
<dbReference type="Pfam" id="PF14258">
    <property type="entry name" value="DUF4350"/>
    <property type="match status" value="1"/>
</dbReference>
<name>A0A6M0CEB2_9FLAO</name>
<keyword evidence="1" id="KW-0472">Membrane</keyword>
<dbReference type="EMBL" id="JAABOQ010000001">
    <property type="protein sequence ID" value="NER16071.1"/>
    <property type="molecule type" value="Genomic_DNA"/>
</dbReference>
<protein>
    <submittedName>
        <fullName evidence="3">DUF4350 domain-containing protein</fullName>
    </submittedName>
</protein>
<evidence type="ECO:0000313" key="3">
    <source>
        <dbReference type="EMBL" id="NER16071.1"/>
    </source>
</evidence>
<proteinExistence type="predicted"/>
<keyword evidence="4" id="KW-1185">Reference proteome</keyword>